<feature type="domain" description="Serine aminopeptidase S33" evidence="3">
    <location>
        <begin position="257"/>
        <end position="392"/>
    </location>
</feature>
<feature type="compositionally biased region" description="Basic and acidic residues" evidence="1">
    <location>
        <begin position="458"/>
        <end position="468"/>
    </location>
</feature>
<dbReference type="Gene3D" id="3.40.50.1820">
    <property type="entry name" value="alpha/beta hydrolase"/>
    <property type="match status" value="2"/>
</dbReference>
<dbReference type="EMBL" id="JAEHOC010000031">
    <property type="protein sequence ID" value="KAG2429307.1"/>
    <property type="molecule type" value="Genomic_DNA"/>
</dbReference>
<feature type="region of interest" description="Disordered" evidence="1">
    <location>
        <begin position="659"/>
        <end position="683"/>
    </location>
</feature>
<dbReference type="PANTHER" id="PTHR43689:SF1">
    <property type="entry name" value="ALPHA_BETA-HYDROLASES SUPERFAMILY PROTEIN"/>
    <property type="match status" value="1"/>
</dbReference>
<dbReference type="Pfam" id="PF12146">
    <property type="entry name" value="Hydrolase_4"/>
    <property type="match status" value="2"/>
</dbReference>
<feature type="compositionally biased region" description="Low complexity" evidence="1">
    <location>
        <begin position="668"/>
        <end position="683"/>
    </location>
</feature>
<keyword evidence="2" id="KW-0472">Membrane</keyword>
<keyword evidence="2" id="KW-0812">Transmembrane</keyword>
<comment type="caution">
    <text evidence="4">The sequence shown here is derived from an EMBL/GenBank/DDBJ whole genome shotgun (WGS) entry which is preliminary data.</text>
</comment>
<dbReference type="OrthoDB" id="19657at2759"/>
<evidence type="ECO:0000256" key="2">
    <source>
        <dbReference type="SAM" id="Phobius"/>
    </source>
</evidence>
<feature type="compositionally biased region" description="Low complexity" evidence="1">
    <location>
        <begin position="61"/>
        <end position="76"/>
    </location>
</feature>
<dbReference type="Proteomes" id="UP000650467">
    <property type="component" value="Unassembled WGS sequence"/>
</dbReference>
<keyword evidence="5" id="KW-1185">Reference proteome</keyword>
<organism evidence="4 5">
    <name type="scientific">Chlamydomonas incerta</name>
    <dbReference type="NCBI Taxonomy" id="51695"/>
    <lineage>
        <taxon>Eukaryota</taxon>
        <taxon>Viridiplantae</taxon>
        <taxon>Chlorophyta</taxon>
        <taxon>core chlorophytes</taxon>
        <taxon>Chlorophyceae</taxon>
        <taxon>CS clade</taxon>
        <taxon>Chlamydomonadales</taxon>
        <taxon>Chlamydomonadaceae</taxon>
        <taxon>Chlamydomonas</taxon>
    </lineage>
</organism>
<sequence>MWGLKDTRFLGSFGPGRWAKALRKRTGKWLPFPDGRDYGQAKQAPCEALNSRIAQAEGRTSRASRPRPAASAAAASFPLPPNGGYPVTAASPAGGQASEEQDLSIDLDYVPVLGAGCEALCVLVPAVLALALYSYTGRWHGGTWAARLTGFMAAAACASLLRTSLLEREYKAREKAYAALGDGDSRFRPIVAASAHRSGGAGSGSSSSDSSNSNSSGHAPQTLTVHVKVKTGDLAAAAAGSASGDGHGGRGGDGSLAAVHCYHGFGANLGSYKRVQGLMAEALRGVVTAHDMPGFGLTQRPTDMSSYFLTFNGRLGRLVLDYELQQLGLLLQPQQPAAAATAAATAEQAAERERPIKRILIGHSLGGACAALEAVTDPAGLAGLVLVAPAIFAFPGSEFADVQLTPHRPGGGATGAVEATPAEERRAAAAQAAANLGFEPSGCHVTDPPEVRRLYPRHEEQEQGKERGPGAGAEPGPGQQQPLSRSGSGLSRSGSGRPARRGRLLRALGRLAGGLASLVALGVLRLLAPVIILLLRSLVRRRTFWLKGLQQAYYNPSGVTPDIVDSYRMPQLVRGWEAGMVNFLLARLTRPRGGISELFRDALRDSQADDDSESGSGPSITGAEAAATAAAATGSGSAAAAAAGAGLAAVADSESSRLSRGAAAMPKSPSDPSGTSSSSSSFAADAAATPTAAAAAAAPAADQAEEDSDLASRLAALVAARRLPVLLVHGLYDKLVPASNSQRLARMLPAECCELVLLDRCGHMPQEEMPALFVDLVAEFARRTPAR</sequence>
<reference evidence="4" key="1">
    <citation type="journal article" date="2020" name="bioRxiv">
        <title>Comparative genomics of Chlamydomonas.</title>
        <authorList>
            <person name="Craig R.J."/>
            <person name="Hasan A.R."/>
            <person name="Ness R.W."/>
            <person name="Keightley P.D."/>
        </authorList>
    </citation>
    <scope>NUCLEOTIDE SEQUENCE</scope>
    <source>
        <strain evidence="4">SAG 7.73</strain>
    </source>
</reference>
<dbReference type="InterPro" id="IPR022742">
    <property type="entry name" value="Hydrolase_4"/>
</dbReference>
<feature type="region of interest" description="Disordered" evidence="1">
    <location>
        <begin position="55"/>
        <end position="77"/>
    </location>
</feature>
<feature type="transmembrane region" description="Helical" evidence="2">
    <location>
        <begin position="507"/>
        <end position="535"/>
    </location>
</feature>
<evidence type="ECO:0000256" key="1">
    <source>
        <dbReference type="SAM" id="MobiDB-lite"/>
    </source>
</evidence>
<feature type="region of interest" description="Disordered" evidence="1">
    <location>
        <begin position="458"/>
        <end position="499"/>
    </location>
</feature>
<proteinExistence type="predicted"/>
<evidence type="ECO:0000313" key="4">
    <source>
        <dbReference type="EMBL" id="KAG2429307.1"/>
    </source>
</evidence>
<keyword evidence="2" id="KW-1133">Transmembrane helix</keyword>
<dbReference type="PANTHER" id="PTHR43689">
    <property type="entry name" value="HYDROLASE"/>
    <property type="match status" value="1"/>
</dbReference>
<name>A0A835SLC9_CHLIN</name>
<gene>
    <name evidence="4" type="ORF">HXX76_011075</name>
</gene>
<feature type="compositionally biased region" description="Low complexity" evidence="1">
    <location>
        <begin position="476"/>
        <end position="497"/>
    </location>
</feature>
<evidence type="ECO:0000313" key="5">
    <source>
        <dbReference type="Proteomes" id="UP000650467"/>
    </source>
</evidence>
<feature type="domain" description="Serine aminopeptidase S33" evidence="3">
    <location>
        <begin position="696"/>
        <end position="767"/>
    </location>
</feature>
<dbReference type="InterPro" id="IPR029058">
    <property type="entry name" value="AB_hydrolase_fold"/>
</dbReference>
<protein>
    <recommendedName>
        <fullName evidence="3">Serine aminopeptidase S33 domain-containing protein</fullName>
    </recommendedName>
</protein>
<feature type="region of interest" description="Disordered" evidence="1">
    <location>
        <begin position="196"/>
        <end position="219"/>
    </location>
</feature>
<accession>A0A835SLC9</accession>
<dbReference type="AlphaFoldDB" id="A0A835SLC9"/>
<dbReference type="SUPFAM" id="SSF53474">
    <property type="entry name" value="alpha/beta-Hydrolases"/>
    <property type="match status" value="1"/>
</dbReference>
<evidence type="ECO:0000259" key="3">
    <source>
        <dbReference type="Pfam" id="PF12146"/>
    </source>
</evidence>